<dbReference type="KEGG" id="din:Selin_0836"/>
<proteinExistence type="predicted"/>
<name>E6W2B8_DESIS</name>
<evidence type="ECO:0008006" key="3">
    <source>
        <dbReference type="Google" id="ProtNLM"/>
    </source>
</evidence>
<protein>
    <recommendedName>
        <fullName evidence="3">DUF192 domain-containing protein</fullName>
    </recommendedName>
</protein>
<dbReference type="Proteomes" id="UP000002572">
    <property type="component" value="Chromosome"/>
</dbReference>
<accession>E6W2B8</accession>
<evidence type="ECO:0000313" key="1">
    <source>
        <dbReference type="EMBL" id="ADU65576.1"/>
    </source>
</evidence>
<dbReference type="Gene3D" id="2.60.120.1140">
    <property type="entry name" value="Protein of unknown function DUF192"/>
    <property type="match status" value="1"/>
</dbReference>
<reference evidence="1 2" key="1">
    <citation type="submission" date="2010-12" db="EMBL/GenBank/DDBJ databases">
        <title>Complete sequence of Desulfurispirillum indicum S5.</title>
        <authorList>
            <consortium name="US DOE Joint Genome Institute"/>
            <person name="Lucas S."/>
            <person name="Copeland A."/>
            <person name="Lapidus A."/>
            <person name="Cheng J.-F."/>
            <person name="Goodwin L."/>
            <person name="Pitluck S."/>
            <person name="Chertkov O."/>
            <person name="Held B."/>
            <person name="Detter J.C."/>
            <person name="Han C."/>
            <person name="Tapia R."/>
            <person name="Land M."/>
            <person name="Hauser L."/>
            <person name="Kyrpides N."/>
            <person name="Ivanova N."/>
            <person name="Mikhailova N."/>
            <person name="Haggblom M."/>
            <person name="Rauschenbach I."/>
            <person name="Bini E."/>
            <person name="Woyke T."/>
        </authorList>
    </citation>
    <scope>NUCLEOTIDE SEQUENCE [LARGE SCALE GENOMIC DNA]</scope>
    <source>
        <strain evidence="2">ATCC BAA-1389 / DSM 22839 / S5</strain>
    </source>
</reference>
<dbReference type="PANTHER" id="PTHR37953:SF1">
    <property type="entry name" value="UPF0127 PROTEIN MJ1496"/>
    <property type="match status" value="1"/>
</dbReference>
<dbReference type="InParanoid" id="E6W2B8"/>
<dbReference type="HOGENOM" id="CLU_097039_0_1_0"/>
<dbReference type="RefSeq" id="WP_013505462.1">
    <property type="nucleotide sequence ID" value="NC_014836.1"/>
</dbReference>
<dbReference type="InterPro" id="IPR003795">
    <property type="entry name" value="DUF192"/>
</dbReference>
<dbReference type="eggNOG" id="COG1430">
    <property type="taxonomic scope" value="Bacteria"/>
</dbReference>
<organism evidence="1 2">
    <name type="scientific">Desulfurispirillum indicum (strain ATCC BAA-1389 / DSM 22839 / S5)</name>
    <dbReference type="NCBI Taxonomy" id="653733"/>
    <lineage>
        <taxon>Bacteria</taxon>
        <taxon>Pseudomonadati</taxon>
        <taxon>Chrysiogenota</taxon>
        <taxon>Chrysiogenia</taxon>
        <taxon>Chrysiogenales</taxon>
        <taxon>Chrysiogenaceae</taxon>
        <taxon>Desulfurispirillum</taxon>
    </lineage>
</organism>
<dbReference type="OrthoDB" id="5526466at2"/>
<evidence type="ECO:0000313" key="2">
    <source>
        <dbReference type="Proteomes" id="UP000002572"/>
    </source>
</evidence>
<dbReference type="STRING" id="653733.Selin_0836"/>
<dbReference type="EMBL" id="CP002432">
    <property type="protein sequence ID" value="ADU65576.1"/>
    <property type="molecule type" value="Genomic_DNA"/>
</dbReference>
<keyword evidence="2" id="KW-1185">Reference proteome</keyword>
<dbReference type="PANTHER" id="PTHR37953">
    <property type="entry name" value="UPF0127 PROTEIN MJ1496"/>
    <property type="match status" value="1"/>
</dbReference>
<dbReference type="AlphaFoldDB" id="E6W2B8"/>
<dbReference type="InterPro" id="IPR038695">
    <property type="entry name" value="Saro_0823-like_sf"/>
</dbReference>
<gene>
    <name evidence="1" type="ordered locus">Selin_0836</name>
</gene>
<dbReference type="Pfam" id="PF02643">
    <property type="entry name" value="DUF192"/>
    <property type="match status" value="1"/>
</dbReference>
<sequence>MWRYSRLNHLVSLLLVLLVATGSHGRQALVTANGSVLELPRDQSPITFETTRLRIHAAAGGSHELLVEVAGSTIQHQRGLMYRTAMPENSGMLFIFSHDHTSGFWMYRTHLPLSIAYIASDRCIADIRDMFPCSEGPVSLCQREAVAYRPAQPYRYALEVVQGYFSHRGIQVGDCLEWD</sequence>